<sequence>MQSAGPPSTSRSASAGPPTTSHAAFLPLRLPPGVDLRRALEEAAAGFAPEGCFVVSGIGSLQDAQLRLAAHDEATSFDGPWEILSLAGTLTRDGAHLHIALSGGQGQVVGGHLVHGNRVRTTAEVLLCRPAGWVLGRGHDAATGYDELQVRRSP</sequence>
<evidence type="ECO:0000259" key="2">
    <source>
        <dbReference type="PROSITE" id="PS51742"/>
    </source>
</evidence>
<dbReference type="EMBL" id="QFPP01000798">
    <property type="protein sequence ID" value="PZQ58047.1"/>
    <property type="molecule type" value="Genomic_DNA"/>
</dbReference>
<dbReference type="PANTHER" id="PTHR34988">
    <property type="entry name" value="PROTEIN, PUTATIVE-RELATED"/>
    <property type="match status" value="1"/>
</dbReference>
<protein>
    <submittedName>
        <fullName evidence="3">DUF296 domain-containing protein</fullName>
    </submittedName>
</protein>
<dbReference type="AlphaFoldDB" id="A0A2W5QJQ3"/>
<feature type="domain" description="PPC" evidence="2">
    <location>
        <begin position="19"/>
        <end position="151"/>
    </location>
</feature>
<evidence type="ECO:0000313" key="3">
    <source>
        <dbReference type="EMBL" id="PZQ58047.1"/>
    </source>
</evidence>
<dbReference type="Gene3D" id="3.30.1330.80">
    <property type="entry name" value="Hypothetical protein, similar to alpha- acetolactate decarboxylase, domain 2"/>
    <property type="match status" value="1"/>
</dbReference>
<dbReference type="InterPro" id="IPR005175">
    <property type="entry name" value="PPC_dom"/>
</dbReference>
<proteinExistence type="predicted"/>
<comment type="caution">
    <text evidence="3">The sequence shown here is derived from an EMBL/GenBank/DDBJ whole genome shotgun (WGS) entry which is preliminary data.</text>
</comment>
<dbReference type="PANTHER" id="PTHR34988:SF1">
    <property type="entry name" value="DNA-BINDING PROTEIN"/>
    <property type="match status" value="1"/>
</dbReference>
<accession>A0A2W5QJQ3</accession>
<dbReference type="CDD" id="cd11378">
    <property type="entry name" value="DUF296"/>
    <property type="match status" value="1"/>
</dbReference>
<dbReference type="Proteomes" id="UP000249135">
    <property type="component" value="Unassembled WGS sequence"/>
</dbReference>
<dbReference type="SUPFAM" id="SSF117856">
    <property type="entry name" value="AF0104/ALDC/Ptd012-like"/>
    <property type="match status" value="1"/>
</dbReference>
<dbReference type="PROSITE" id="PS51742">
    <property type="entry name" value="PPC"/>
    <property type="match status" value="1"/>
</dbReference>
<gene>
    <name evidence="3" type="ORF">DI563_31060</name>
</gene>
<organism evidence="3 4">
    <name type="scientific">Variovorax paradoxus</name>
    <dbReference type="NCBI Taxonomy" id="34073"/>
    <lineage>
        <taxon>Bacteria</taxon>
        <taxon>Pseudomonadati</taxon>
        <taxon>Pseudomonadota</taxon>
        <taxon>Betaproteobacteria</taxon>
        <taxon>Burkholderiales</taxon>
        <taxon>Comamonadaceae</taxon>
        <taxon>Variovorax</taxon>
    </lineage>
</organism>
<name>A0A2W5QJQ3_VARPD</name>
<dbReference type="Pfam" id="PF03479">
    <property type="entry name" value="PCC"/>
    <property type="match status" value="1"/>
</dbReference>
<reference evidence="3 4" key="1">
    <citation type="submission" date="2017-08" db="EMBL/GenBank/DDBJ databases">
        <title>Infants hospitalized years apart are colonized by the same room-sourced microbial strains.</title>
        <authorList>
            <person name="Brooks B."/>
            <person name="Olm M.R."/>
            <person name="Firek B.A."/>
            <person name="Baker R."/>
            <person name="Thomas B.C."/>
            <person name="Morowitz M.J."/>
            <person name="Banfield J.F."/>
        </authorList>
    </citation>
    <scope>NUCLEOTIDE SEQUENCE [LARGE SCALE GENOMIC DNA]</scope>
    <source>
        <strain evidence="3">S2_005_003_R2_41</strain>
    </source>
</reference>
<evidence type="ECO:0000256" key="1">
    <source>
        <dbReference type="SAM" id="MobiDB-lite"/>
    </source>
</evidence>
<feature type="compositionally biased region" description="Polar residues" evidence="1">
    <location>
        <begin position="1"/>
        <end position="22"/>
    </location>
</feature>
<evidence type="ECO:0000313" key="4">
    <source>
        <dbReference type="Proteomes" id="UP000249135"/>
    </source>
</evidence>
<feature type="region of interest" description="Disordered" evidence="1">
    <location>
        <begin position="1"/>
        <end position="26"/>
    </location>
</feature>